<dbReference type="InterPro" id="IPR041782">
    <property type="entry name" value="PTPN14/21_FERM_C"/>
</dbReference>
<comment type="subcellular location">
    <subcellularLocation>
        <location evidence="1">Cell junction</location>
    </subcellularLocation>
</comment>
<evidence type="ECO:0000256" key="5">
    <source>
        <dbReference type="ARBA" id="ARBA00022949"/>
    </source>
</evidence>
<dbReference type="Pfam" id="PF00373">
    <property type="entry name" value="FERM_M"/>
    <property type="match status" value="1"/>
</dbReference>
<keyword evidence="3" id="KW-0378">Hydrolase</keyword>
<dbReference type="SUPFAM" id="SSF47031">
    <property type="entry name" value="Second domain of FERM"/>
    <property type="match status" value="1"/>
</dbReference>
<dbReference type="RefSeq" id="XP_046588053.1">
    <property type="nucleotide sequence ID" value="XM_046732097.1"/>
</dbReference>
<organism evidence="7 9">
    <name type="scientific">Neodiprion lecontei</name>
    <name type="common">Redheaded pine sawfly</name>
    <dbReference type="NCBI Taxonomy" id="441921"/>
    <lineage>
        <taxon>Eukaryota</taxon>
        <taxon>Metazoa</taxon>
        <taxon>Ecdysozoa</taxon>
        <taxon>Arthropoda</taxon>
        <taxon>Hexapoda</taxon>
        <taxon>Insecta</taxon>
        <taxon>Pterygota</taxon>
        <taxon>Neoptera</taxon>
        <taxon>Endopterygota</taxon>
        <taxon>Hymenoptera</taxon>
        <taxon>Tenthredinoidea</taxon>
        <taxon>Diprionidae</taxon>
        <taxon>Diprioninae</taxon>
        <taxon>Neodiprion</taxon>
    </lineage>
</organism>
<dbReference type="InterPro" id="IPR018979">
    <property type="entry name" value="FERM_N"/>
</dbReference>
<evidence type="ECO:0000259" key="6">
    <source>
        <dbReference type="PROSITE" id="PS50057"/>
    </source>
</evidence>
<dbReference type="InterPro" id="IPR019748">
    <property type="entry name" value="FERM_central"/>
</dbReference>
<accession>A0ABM3FJ68</accession>
<sequence length="453" mass="51644">MPFKFHLKKSRQYNVISKNQYVICVELLDTGSIECTLDVQSLGHECLTNVAQRLGLGQPEFFGLSYISHHGSPATRWVQMDKPLKRQLEKEARSFNLRLRVMYFITDVQLIQDEITRYHYYLQLKMDVIDGRIHCNSREASTLASYSMQAEFGNYDPQRHTAEYLQQCILFSKNVIQADSSGQDSLLSAAIVRYKNLSGLTQAAAEELYVSIAVHLEGYGRETFAAKDDANNEIFLGISMNGIIIGYSNVQLTSFYSSSYIICYRWKDISNVINHKKTFKIECQAENEEPKQFHFSDARTAKYVWRLCISQHTFYMQHQESNLVNKMSNSHLDPDNIDVRDEIRDVNIDNEAKATNQAHFNSCNDISSSPFPVAASSINMDTLRALLPSYRPAPDYDTAVQRKYNTAPNGSHHYYANQSNVHSPSLAHEVCMSTIISPELSSLLGNAVNRSRY</sequence>
<dbReference type="Gene3D" id="1.20.80.10">
    <property type="match status" value="1"/>
</dbReference>
<dbReference type="PRINTS" id="PR00935">
    <property type="entry name" value="BAND41"/>
</dbReference>
<dbReference type="InterPro" id="IPR035963">
    <property type="entry name" value="FERM_2"/>
</dbReference>
<dbReference type="SUPFAM" id="SSF54236">
    <property type="entry name" value="Ubiquitin-like"/>
    <property type="match status" value="1"/>
</dbReference>
<dbReference type="Pfam" id="PF09380">
    <property type="entry name" value="FERM_C"/>
    <property type="match status" value="1"/>
</dbReference>
<dbReference type="CDD" id="cd13188">
    <property type="entry name" value="FERM_C_PTPN14_PTPN21"/>
    <property type="match status" value="1"/>
</dbReference>
<evidence type="ECO:0000256" key="1">
    <source>
        <dbReference type="ARBA" id="ARBA00004282"/>
    </source>
</evidence>
<protein>
    <recommendedName>
        <fullName evidence="2">protein-tyrosine-phosphatase</fullName>
        <ecNumber evidence="2">3.1.3.48</ecNumber>
    </recommendedName>
</protein>
<keyword evidence="7" id="KW-1185">Reference proteome</keyword>
<dbReference type="Gene3D" id="2.30.29.30">
    <property type="entry name" value="Pleckstrin-homology domain (PH domain)/Phosphotyrosine-binding domain (PTB)"/>
    <property type="match status" value="1"/>
</dbReference>
<dbReference type="SMART" id="SM01196">
    <property type="entry name" value="FERM_C"/>
    <property type="match status" value="1"/>
</dbReference>
<proteinExistence type="predicted"/>
<dbReference type="Gene3D" id="3.10.20.90">
    <property type="entry name" value="Phosphatidylinositol 3-kinase Catalytic Subunit, Chain A, domain 1"/>
    <property type="match status" value="1"/>
</dbReference>
<reference evidence="8 9" key="1">
    <citation type="submission" date="2025-05" db="UniProtKB">
        <authorList>
            <consortium name="RefSeq"/>
        </authorList>
    </citation>
    <scope>IDENTIFICATION</scope>
    <source>
        <tissue evidence="8 9">Thorax and Abdomen</tissue>
    </source>
</reference>
<name>A0ABM3FJ68_NEOLC</name>
<dbReference type="InterPro" id="IPR018980">
    <property type="entry name" value="FERM_PH-like_C"/>
</dbReference>
<gene>
    <name evidence="8 9 10" type="primary">LOC107220454</name>
</gene>
<dbReference type="InterPro" id="IPR019749">
    <property type="entry name" value="Band_41_domain"/>
</dbReference>
<dbReference type="EC" id="3.1.3.48" evidence="2"/>
<dbReference type="SUPFAM" id="SSF50729">
    <property type="entry name" value="PH domain-like"/>
    <property type="match status" value="1"/>
</dbReference>
<evidence type="ECO:0000313" key="7">
    <source>
        <dbReference type="Proteomes" id="UP000829291"/>
    </source>
</evidence>
<dbReference type="Pfam" id="PF09379">
    <property type="entry name" value="FERM_N"/>
    <property type="match status" value="1"/>
</dbReference>
<dbReference type="CDD" id="cd14473">
    <property type="entry name" value="FERM_B-lobe"/>
    <property type="match status" value="1"/>
</dbReference>
<dbReference type="InterPro" id="IPR011993">
    <property type="entry name" value="PH-like_dom_sf"/>
</dbReference>
<evidence type="ECO:0000313" key="10">
    <source>
        <dbReference type="RefSeq" id="XP_046588055.1"/>
    </source>
</evidence>
<dbReference type="PROSITE" id="PS50057">
    <property type="entry name" value="FERM_3"/>
    <property type="match status" value="1"/>
</dbReference>
<dbReference type="GeneID" id="107220454"/>
<dbReference type="SMART" id="SM00295">
    <property type="entry name" value="B41"/>
    <property type="match status" value="1"/>
</dbReference>
<evidence type="ECO:0000256" key="2">
    <source>
        <dbReference type="ARBA" id="ARBA00013064"/>
    </source>
</evidence>
<keyword evidence="5" id="KW-0965">Cell junction</keyword>
<dbReference type="PANTHER" id="PTHR45706">
    <property type="entry name" value="TYROSINE-PROTEIN PHOSPHATASE"/>
    <property type="match status" value="1"/>
</dbReference>
<dbReference type="RefSeq" id="XP_046588055.1">
    <property type="nucleotide sequence ID" value="XM_046732099.1"/>
</dbReference>
<dbReference type="InterPro" id="IPR014352">
    <property type="entry name" value="FERM/acyl-CoA-bd_prot_sf"/>
</dbReference>
<dbReference type="InterPro" id="IPR000299">
    <property type="entry name" value="FERM_domain"/>
</dbReference>
<evidence type="ECO:0000256" key="4">
    <source>
        <dbReference type="ARBA" id="ARBA00022912"/>
    </source>
</evidence>
<dbReference type="PANTHER" id="PTHR45706:SF1">
    <property type="entry name" value="PEZ, ISOFORM A"/>
    <property type="match status" value="1"/>
</dbReference>
<feature type="domain" description="FERM" evidence="6">
    <location>
        <begin position="21"/>
        <end position="319"/>
    </location>
</feature>
<evidence type="ECO:0000256" key="3">
    <source>
        <dbReference type="ARBA" id="ARBA00022801"/>
    </source>
</evidence>
<dbReference type="InterPro" id="IPR029071">
    <property type="entry name" value="Ubiquitin-like_domsf"/>
</dbReference>
<keyword evidence="4" id="KW-0904">Protein phosphatase</keyword>
<dbReference type="Proteomes" id="UP000829291">
    <property type="component" value="Chromosome 2"/>
</dbReference>
<dbReference type="CDD" id="cd17099">
    <property type="entry name" value="FERM_F1_PTPN14_like"/>
    <property type="match status" value="1"/>
</dbReference>
<evidence type="ECO:0000313" key="9">
    <source>
        <dbReference type="RefSeq" id="XP_046588054.1"/>
    </source>
</evidence>
<dbReference type="RefSeq" id="XP_046588054.1">
    <property type="nucleotide sequence ID" value="XM_046732098.1"/>
</dbReference>
<evidence type="ECO:0000313" key="8">
    <source>
        <dbReference type="RefSeq" id="XP_046588053.1"/>
    </source>
</evidence>